<dbReference type="PROSITE" id="PS00123">
    <property type="entry name" value="ALKALINE_PHOSPHATASE"/>
    <property type="match status" value="1"/>
</dbReference>
<evidence type="ECO:0000256" key="8">
    <source>
        <dbReference type="PIRSR" id="PIRSR601952-2"/>
    </source>
</evidence>
<feature type="active site" description="Phosphoserine intermediate" evidence="7">
    <location>
        <position position="139"/>
    </location>
</feature>
<feature type="binding site" evidence="8">
    <location>
        <position position="371"/>
    </location>
    <ligand>
        <name>Zn(2+)</name>
        <dbReference type="ChEBI" id="CHEBI:29105"/>
        <label>2</label>
    </ligand>
</feature>
<evidence type="ECO:0000256" key="7">
    <source>
        <dbReference type="PIRSR" id="PIRSR601952-1"/>
    </source>
</evidence>
<feature type="binding site" evidence="8">
    <location>
        <position position="367"/>
    </location>
    <ligand>
        <name>Zn(2+)</name>
        <dbReference type="ChEBI" id="CHEBI:29105"/>
        <label>2</label>
    </ligand>
</feature>
<keyword evidence="3 8" id="KW-0479">Metal-binding</keyword>
<evidence type="ECO:0000313" key="13">
    <source>
        <dbReference type="Proteomes" id="UP000198287"/>
    </source>
</evidence>
<dbReference type="Proteomes" id="UP000198287">
    <property type="component" value="Unassembled WGS sequence"/>
</dbReference>
<keyword evidence="6 8" id="KW-0460">Magnesium</keyword>
<dbReference type="GO" id="GO:0046872">
    <property type="term" value="F:metal ion binding"/>
    <property type="evidence" value="ECO:0007669"/>
    <property type="project" value="UniProtKB-KW"/>
</dbReference>
<evidence type="ECO:0000256" key="6">
    <source>
        <dbReference type="ARBA" id="ARBA00022842"/>
    </source>
</evidence>
<dbReference type="PRINTS" id="PR00113">
    <property type="entry name" value="ALKPHPHTASE"/>
</dbReference>
<gene>
    <name evidence="12" type="ORF">Fcan01_18606</name>
</gene>
<dbReference type="EC" id="3.1.3.1" evidence="2 10"/>
<proteinExistence type="inferred from homology"/>
<dbReference type="EMBL" id="LNIX01000015">
    <property type="protein sequence ID" value="OXA46484.1"/>
    <property type="molecule type" value="Genomic_DNA"/>
</dbReference>
<name>A0A226DNS5_FOLCA</name>
<feature type="binding site" evidence="8">
    <location>
        <position position="451"/>
    </location>
    <ligand>
        <name>Zn(2+)</name>
        <dbReference type="ChEBI" id="CHEBI:29105"/>
        <label>2</label>
    </ligand>
</feature>
<evidence type="ECO:0000313" key="12">
    <source>
        <dbReference type="EMBL" id="OXA46484.1"/>
    </source>
</evidence>
<evidence type="ECO:0000256" key="3">
    <source>
        <dbReference type="ARBA" id="ARBA00022723"/>
    </source>
</evidence>
<keyword evidence="11" id="KW-0732">Signal</keyword>
<dbReference type="InterPro" id="IPR017850">
    <property type="entry name" value="Alkaline_phosphatase_core_sf"/>
</dbReference>
<reference evidence="12 13" key="1">
    <citation type="submission" date="2015-12" db="EMBL/GenBank/DDBJ databases">
        <title>The genome of Folsomia candida.</title>
        <authorList>
            <person name="Faddeeva A."/>
            <person name="Derks M.F."/>
            <person name="Anvar Y."/>
            <person name="Smit S."/>
            <person name="Van Straalen N."/>
            <person name="Roelofs D."/>
        </authorList>
    </citation>
    <scope>NUCLEOTIDE SEQUENCE [LARGE SCALE GENOMIC DNA]</scope>
    <source>
        <strain evidence="12 13">VU population</strain>
        <tissue evidence="12">Whole body</tissue>
    </source>
</reference>
<accession>A0A226DNS5</accession>
<dbReference type="InterPro" id="IPR018299">
    <property type="entry name" value="Alkaline_phosphatase_AS"/>
</dbReference>
<dbReference type="SMART" id="SM00098">
    <property type="entry name" value="alkPPc"/>
    <property type="match status" value="1"/>
</dbReference>
<comment type="catalytic activity">
    <reaction evidence="10">
        <text>a phosphate monoester + H2O = an alcohol + phosphate</text>
        <dbReference type="Rhea" id="RHEA:15017"/>
        <dbReference type="ChEBI" id="CHEBI:15377"/>
        <dbReference type="ChEBI" id="CHEBI:30879"/>
        <dbReference type="ChEBI" id="CHEBI:43474"/>
        <dbReference type="ChEBI" id="CHEBI:67140"/>
        <dbReference type="EC" id="3.1.3.1"/>
    </reaction>
</comment>
<sequence length="529" mass="58246">MGNNKLLTVWLIFAISCSGHGHSAEEEEERDRRMHPIPKFSELQNEKLNAIEDTNFWISDAQEKLKKKLDVPRVNGVAKNVIFYLGDGMSISTVTAARIFKGQVLDHLQFGEEAELYMESLPFTGFSKTFCANSQVADSACSATAYLCGIKANDATIGVTSKVLRGSCAGQADPTNQVSSVLSWAQAAGKSTGIVTTTRVTHASPAGTYSHIADRDWENDGKVKADGENPKICEDIATQLIKREPGIKINVILGGGRQQFTPKSEKDAEFPTLSGYREDGVNLIDEWISMKNSSRGRYVSGRDQLLTVDPAETDYLLGLFDPSHVSYYDQQLANNDPTLEEMTEAAIKILGKNPNGFFLFVEGGRIDHAHHDNFAHRAMTIRYPPRGTEILGFPPLFLTTDLRPYNTLFYANGPGPSMYNDQGRRRNILMDHFYNRTYQVPSPVPLESETHGGDDVLIFAKGPYAHLYVGTHQQSYIPHVIGFSACLGDGAKSPLCKDVPDNNGATLVVSGCIVGVMLFFTRLAVKYSI</sequence>
<dbReference type="PROSITE" id="PS51257">
    <property type="entry name" value="PROKAR_LIPOPROTEIN"/>
    <property type="match status" value="1"/>
</dbReference>
<feature type="binding site" evidence="8">
    <location>
        <position position="362"/>
    </location>
    <ligand>
        <name>Mg(2+)</name>
        <dbReference type="ChEBI" id="CHEBI:18420"/>
    </ligand>
</feature>
<dbReference type="AlphaFoldDB" id="A0A226DNS5"/>
<evidence type="ECO:0000256" key="9">
    <source>
        <dbReference type="RuleBase" id="RU003946"/>
    </source>
</evidence>
<dbReference type="SUPFAM" id="SSF53649">
    <property type="entry name" value="Alkaline phosphatase-like"/>
    <property type="match status" value="1"/>
</dbReference>
<feature type="chain" id="PRO_5012850165" description="Alkaline phosphatase" evidence="11">
    <location>
        <begin position="22"/>
        <end position="529"/>
    </location>
</feature>
<evidence type="ECO:0000256" key="2">
    <source>
        <dbReference type="ARBA" id="ARBA00012647"/>
    </source>
</evidence>
<keyword evidence="4 10" id="KW-0378">Hydrolase</keyword>
<dbReference type="PANTHER" id="PTHR11596:SF91">
    <property type="entry name" value="ALKALINE PHOSPHATASE-RELATED"/>
    <property type="match status" value="1"/>
</dbReference>
<keyword evidence="13" id="KW-1185">Reference proteome</keyword>
<dbReference type="InterPro" id="IPR001952">
    <property type="entry name" value="Alkaline_phosphatase"/>
</dbReference>
<keyword evidence="5 8" id="KW-0862">Zinc</keyword>
<feature type="binding site" evidence="8">
    <location>
        <position position="202"/>
    </location>
    <ligand>
        <name>Mg(2+)</name>
        <dbReference type="ChEBI" id="CHEBI:18420"/>
    </ligand>
</feature>
<protein>
    <recommendedName>
        <fullName evidence="2 10">Alkaline phosphatase</fullName>
        <ecNumber evidence="2 10">3.1.3.1</ecNumber>
    </recommendedName>
</protein>
<dbReference type="GO" id="GO:0004035">
    <property type="term" value="F:alkaline phosphatase activity"/>
    <property type="evidence" value="ECO:0007669"/>
    <property type="project" value="UniProtKB-EC"/>
</dbReference>
<feature type="binding site" evidence="8">
    <location>
        <position position="87"/>
    </location>
    <ligand>
        <name>Zn(2+)</name>
        <dbReference type="ChEBI" id="CHEBI:29105"/>
        <label>2</label>
    </ligand>
</feature>
<comment type="caution">
    <text evidence="12">The sequence shown here is derived from an EMBL/GenBank/DDBJ whole genome shotgun (WGS) entry which is preliminary data.</text>
</comment>
<organism evidence="12 13">
    <name type="scientific">Folsomia candida</name>
    <name type="common">Springtail</name>
    <dbReference type="NCBI Taxonomy" id="158441"/>
    <lineage>
        <taxon>Eukaryota</taxon>
        <taxon>Metazoa</taxon>
        <taxon>Ecdysozoa</taxon>
        <taxon>Arthropoda</taxon>
        <taxon>Hexapoda</taxon>
        <taxon>Collembola</taxon>
        <taxon>Entomobryomorpha</taxon>
        <taxon>Isotomoidea</taxon>
        <taxon>Isotomidae</taxon>
        <taxon>Proisotominae</taxon>
        <taxon>Folsomia</taxon>
    </lineage>
</organism>
<evidence type="ECO:0000256" key="5">
    <source>
        <dbReference type="ARBA" id="ARBA00022833"/>
    </source>
</evidence>
<feature type="signal peptide" evidence="11">
    <location>
        <begin position="1"/>
        <end position="21"/>
    </location>
</feature>
<feature type="binding site" evidence="8">
    <location>
        <position position="87"/>
    </location>
    <ligand>
        <name>Mg(2+)</name>
        <dbReference type="ChEBI" id="CHEBI:18420"/>
    </ligand>
</feature>
<dbReference type="PANTHER" id="PTHR11596">
    <property type="entry name" value="ALKALINE PHOSPHATASE"/>
    <property type="match status" value="1"/>
</dbReference>
<evidence type="ECO:0000256" key="4">
    <source>
        <dbReference type="ARBA" id="ARBA00022801"/>
    </source>
</evidence>
<evidence type="ECO:0000256" key="11">
    <source>
        <dbReference type="SAM" id="SignalP"/>
    </source>
</evidence>
<evidence type="ECO:0000256" key="1">
    <source>
        <dbReference type="ARBA" id="ARBA00005984"/>
    </source>
</evidence>
<comment type="cofactor">
    <cofactor evidence="8">
        <name>Zn(2+)</name>
        <dbReference type="ChEBI" id="CHEBI:29105"/>
    </cofactor>
    <text evidence="8">Binds 2 Zn(2+) ions.</text>
</comment>
<dbReference type="Gene3D" id="3.40.720.10">
    <property type="entry name" value="Alkaline Phosphatase, subunit A"/>
    <property type="match status" value="2"/>
</dbReference>
<evidence type="ECO:0000256" key="10">
    <source>
        <dbReference type="RuleBase" id="RU003947"/>
    </source>
</evidence>
<dbReference type="Pfam" id="PF00245">
    <property type="entry name" value="Alk_phosphatase"/>
    <property type="match status" value="2"/>
</dbReference>
<feature type="binding site" evidence="8">
    <location>
        <position position="204"/>
    </location>
    <ligand>
        <name>Mg(2+)</name>
        <dbReference type="ChEBI" id="CHEBI:18420"/>
    </ligand>
</feature>
<comment type="cofactor">
    <cofactor evidence="8">
        <name>Mg(2+)</name>
        <dbReference type="ChEBI" id="CHEBI:18420"/>
    </cofactor>
    <text evidence="8">Binds 1 Mg(2+) ion.</text>
</comment>
<dbReference type="CDD" id="cd16012">
    <property type="entry name" value="ALP"/>
    <property type="match status" value="1"/>
</dbReference>
<comment type="similarity">
    <text evidence="1 9">Belongs to the alkaline phosphatase family.</text>
</comment>
<dbReference type="OrthoDB" id="5818554at2759"/>